<protein>
    <submittedName>
        <fullName evidence="1">Oidioi.mRNA.OKI2018_I69.chr2.g8380.t1.cds</fullName>
    </submittedName>
</protein>
<accession>A0ABN7T928</accession>
<proteinExistence type="predicted"/>
<dbReference type="SUPFAM" id="SSF117281">
    <property type="entry name" value="Kelch motif"/>
    <property type="match status" value="1"/>
</dbReference>
<dbReference type="InterPro" id="IPR015915">
    <property type="entry name" value="Kelch-typ_b-propeller"/>
</dbReference>
<dbReference type="Proteomes" id="UP001158576">
    <property type="component" value="Chromosome 2"/>
</dbReference>
<dbReference type="Gene3D" id="2.120.10.80">
    <property type="entry name" value="Kelch-type beta propeller"/>
    <property type="match status" value="1"/>
</dbReference>
<evidence type="ECO:0000313" key="2">
    <source>
        <dbReference type="Proteomes" id="UP001158576"/>
    </source>
</evidence>
<reference evidence="1 2" key="1">
    <citation type="submission" date="2021-04" db="EMBL/GenBank/DDBJ databases">
        <authorList>
            <person name="Bliznina A."/>
        </authorList>
    </citation>
    <scope>NUCLEOTIDE SEQUENCE [LARGE SCALE GENOMIC DNA]</scope>
</reference>
<dbReference type="EMBL" id="OU015567">
    <property type="protein sequence ID" value="CAG5114321.1"/>
    <property type="molecule type" value="Genomic_DNA"/>
</dbReference>
<evidence type="ECO:0000313" key="1">
    <source>
        <dbReference type="EMBL" id="CAG5114321.1"/>
    </source>
</evidence>
<gene>
    <name evidence="1" type="ORF">OKIOD_LOCUS17145</name>
</gene>
<name>A0ABN7T928_OIKDI</name>
<keyword evidence="2" id="KW-1185">Reference proteome</keyword>
<sequence length="391" mass="43201">MTFFGLFSGIFAVNKISNEIMKGDCPDDLIQEECNGNCRMEFTRCRLLCETEYCLSICEREYDTCLNACPCGENCPEGCKNCDHPLCPEEAFPSIMVLLYTDYSQTPFVDLHNAFIIKGDGSETVQATIDAPNEQFLTDAKHALIKDVLYVFGAYQKIDNSFVKKVAFLDDCSFSFLDLELTFPPHSKSSTLTFSSGNEALICFSYSRSNPENAKTCNYFDGNEVSIAPMTTNDHLYAGLGFYNGQPTTVGSWQWDAPSLAQVEILTESGWIETGDHPIALYGHSLIGLTDGSMLSIGGYDSIAETAATDIWRLKNDAWTITGNLKKKVFFASALESGSSIYLVAGYGSDAPIQRIDLEETEVLGTKVIGFQPDEGVQYPVIMETTFDRCV</sequence>
<organism evidence="1 2">
    <name type="scientific">Oikopleura dioica</name>
    <name type="common">Tunicate</name>
    <dbReference type="NCBI Taxonomy" id="34765"/>
    <lineage>
        <taxon>Eukaryota</taxon>
        <taxon>Metazoa</taxon>
        <taxon>Chordata</taxon>
        <taxon>Tunicata</taxon>
        <taxon>Appendicularia</taxon>
        <taxon>Copelata</taxon>
        <taxon>Oikopleuridae</taxon>
        <taxon>Oikopleura</taxon>
    </lineage>
</organism>